<feature type="domain" description="O-methyltransferase dimerisation" evidence="6">
    <location>
        <begin position="24"/>
        <end position="99"/>
    </location>
</feature>
<dbReference type="OrthoDB" id="9766840at2"/>
<keyword evidence="3" id="KW-0949">S-adenosyl-L-methionine</keyword>
<dbReference type="InterPro" id="IPR001077">
    <property type="entry name" value="COMT_C"/>
</dbReference>
<organism evidence="7 8">
    <name type="scientific">Providencia rustigianii</name>
    <dbReference type="NCBI Taxonomy" id="158850"/>
    <lineage>
        <taxon>Bacteria</taxon>
        <taxon>Pseudomonadati</taxon>
        <taxon>Pseudomonadota</taxon>
        <taxon>Gammaproteobacteria</taxon>
        <taxon>Enterobacterales</taxon>
        <taxon>Morganellaceae</taxon>
        <taxon>Providencia</taxon>
    </lineage>
</organism>
<reference evidence="7 8" key="1">
    <citation type="submission" date="2018-06" db="EMBL/GenBank/DDBJ databases">
        <authorList>
            <consortium name="Pathogen Informatics"/>
            <person name="Doyle S."/>
        </authorList>
    </citation>
    <scope>NUCLEOTIDE SEQUENCE [LARGE SCALE GENOMIC DNA]</scope>
    <source>
        <strain evidence="7 8">NCTC12026</strain>
    </source>
</reference>
<dbReference type="Pfam" id="PF08100">
    <property type="entry name" value="Dimerisation"/>
    <property type="match status" value="1"/>
</dbReference>
<dbReference type="PANTHER" id="PTHR43712:SF2">
    <property type="entry name" value="O-METHYLTRANSFERASE CICE"/>
    <property type="match status" value="1"/>
</dbReference>
<dbReference type="PANTHER" id="PTHR43712">
    <property type="entry name" value="PUTATIVE (AFU_ORTHOLOGUE AFUA_4G14580)-RELATED"/>
    <property type="match status" value="1"/>
</dbReference>
<evidence type="ECO:0000256" key="4">
    <source>
        <dbReference type="PIRSR" id="PIRSR005739-1"/>
    </source>
</evidence>
<gene>
    <name evidence="7" type="primary">tcmN</name>
    <name evidence="7" type="ORF">NCTC12026_02552</name>
</gene>
<sequence length="344" mass="38991">MNNSLPNNHKFNQLELGIQLLNKATGFMFHAALRAAVKLKLAETLEAHPKTAEQIAQEIGAIPTVIQQILRILATQNIFTSTYDECFTLTPEAEFLLESHPYSLRNAVLMFTDQTFWMPSYYLSDMAKGVPIFEKLFGGTFYEYWEKNVDLPENFHAGMASYSRLENPFIVDKYPFPENSLIADIAGGRGGLLLEVLKSNPLTHGILFDRLIITDKHLLHQLGDDSRWETQTGSFFDSTPAADFYLLKAITHDWDNEKLINIFNVIRRSMKKTSKLLLIDTHVINDNKPNFGKNIGLICSNLMIGADGRTKEELENLLAQADLKINRIIKTDCHLSITEVQPNT</sequence>
<evidence type="ECO:0000259" key="6">
    <source>
        <dbReference type="Pfam" id="PF08100"/>
    </source>
</evidence>
<dbReference type="PROSITE" id="PS51683">
    <property type="entry name" value="SAM_OMT_II"/>
    <property type="match status" value="1"/>
</dbReference>
<feature type="active site" description="Proton acceptor" evidence="4">
    <location>
        <position position="252"/>
    </location>
</feature>
<dbReference type="PIRSF" id="PIRSF005739">
    <property type="entry name" value="O-mtase"/>
    <property type="match status" value="1"/>
</dbReference>
<dbReference type="Gene3D" id="3.40.50.150">
    <property type="entry name" value="Vaccinia Virus protein VP39"/>
    <property type="match status" value="1"/>
</dbReference>
<dbReference type="RefSeq" id="WP_006814714.1">
    <property type="nucleotide sequence ID" value="NZ_CABLCG010000051.1"/>
</dbReference>
<dbReference type="InterPro" id="IPR029063">
    <property type="entry name" value="SAM-dependent_MTases_sf"/>
</dbReference>
<dbReference type="EMBL" id="UGUA01000002">
    <property type="protein sequence ID" value="SUC36136.1"/>
    <property type="molecule type" value="Genomic_DNA"/>
</dbReference>
<feature type="domain" description="O-methyltransferase C-terminal" evidence="5">
    <location>
        <begin position="131"/>
        <end position="321"/>
    </location>
</feature>
<evidence type="ECO:0000313" key="8">
    <source>
        <dbReference type="Proteomes" id="UP000255129"/>
    </source>
</evidence>
<evidence type="ECO:0000256" key="2">
    <source>
        <dbReference type="ARBA" id="ARBA00022679"/>
    </source>
</evidence>
<keyword evidence="2 7" id="KW-0808">Transferase</keyword>
<evidence type="ECO:0000259" key="5">
    <source>
        <dbReference type="Pfam" id="PF00891"/>
    </source>
</evidence>
<dbReference type="InterPro" id="IPR012967">
    <property type="entry name" value="COMT_dimerisation"/>
</dbReference>
<keyword evidence="1" id="KW-0489">Methyltransferase</keyword>
<dbReference type="SUPFAM" id="SSF53335">
    <property type="entry name" value="S-adenosyl-L-methionine-dependent methyltransferases"/>
    <property type="match status" value="1"/>
</dbReference>
<evidence type="ECO:0000313" key="7">
    <source>
        <dbReference type="EMBL" id="SUC36136.1"/>
    </source>
</evidence>
<dbReference type="InterPro" id="IPR036390">
    <property type="entry name" value="WH_DNA-bd_sf"/>
</dbReference>
<dbReference type="Gene3D" id="1.10.10.10">
    <property type="entry name" value="Winged helix-like DNA-binding domain superfamily/Winged helix DNA-binding domain"/>
    <property type="match status" value="1"/>
</dbReference>
<dbReference type="Pfam" id="PF00891">
    <property type="entry name" value="Methyltransf_2"/>
    <property type="match status" value="1"/>
</dbReference>
<dbReference type="InterPro" id="IPR016461">
    <property type="entry name" value="COMT-like"/>
</dbReference>
<evidence type="ECO:0000256" key="1">
    <source>
        <dbReference type="ARBA" id="ARBA00022603"/>
    </source>
</evidence>
<name>A0A379G5F2_9GAMM</name>
<accession>A0A379G5F2</accession>
<protein>
    <submittedName>
        <fullName evidence="7">Multifunctional cyclase-dehydratase-3-O-methyl transferase tcmN</fullName>
    </submittedName>
</protein>
<evidence type="ECO:0000256" key="3">
    <source>
        <dbReference type="ARBA" id="ARBA00022691"/>
    </source>
</evidence>
<dbReference type="Proteomes" id="UP000255129">
    <property type="component" value="Unassembled WGS sequence"/>
</dbReference>
<proteinExistence type="predicted"/>
<dbReference type="GO" id="GO:0046983">
    <property type="term" value="F:protein dimerization activity"/>
    <property type="evidence" value="ECO:0007669"/>
    <property type="project" value="InterPro"/>
</dbReference>
<dbReference type="InterPro" id="IPR036388">
    <property type="entry name" value="WH-like_DNA-bd_sf"/>
</dbReference>
<dbReference type="GO" id="GO:0032259">
    <property type="term" value="P:methylation"/>
    <property type="evidence" value="ECO:0007669"/>
    <property type="project" value="UniProtKB-KW"/>
</dbReference>
<dbReference type="SUPFAM" id="SSF46785">
    <property type="entry name" value="Winged helix' DNA-binding domain"/>
    <property type="match status" value="1"/>
</dbReference>
<dbReference type="AlphaFoldDB" id="A0A379G5F2"/>
<dbReference type="GO" id="GO:0008171">
    <property type="term" value="F:O-methyltransferase activity"/>
    <property type="evidence" value="ECO:0007669"/>
    <property type="project" value="InterPro"/>
</dbReference>